<feature type="transmembrane region" description="Helical" evidence="1">
    <location>
        <begin position="47"/>
        <end position="65"/>
    </location>
</feature>
<keyword evidence="1" id="KW-0472">Membrane</keyword>
<reference evidence="2" key="2">
    <citation type="submission" date="2020-06" db="EMBL/GenBank/DDBJ databases">
        <title>Helianthus annuus Genome sequencing and assembly Release 2.</title>
        <authorList>
            <person name="Gouzy J."/>
            <person name="Langlade N."/>
            <person name="Munos S."/>
        </authorList>
    </citation>
    <scope>NUCLEOTIDE SEQUENCE</scope>
    <source>
        <tissue evidence="2">Leaves</tissue>
    </source>
</reference>
<proteinExistence type="predicted"/>
<accession>A0A9K3JQ67</accession>
<organism evidence="2 3">
    <name type="scientific">Helianthus annuus</name>
    <name type="common">Common sunflower</name>
    <dbReference type="NCBI Taxonomy" id="4232"/>
    <lineage>
        <taxon>Eukaryota</taxon>
        <taxon>Viridiplantae</taxon>
        <taxon>Streptophyta</taxon>
        <taxon>Embryophyta</taxon>
        <taxon>Tracheophyta</taxon>
        <taxon>Spermatophyta</taxon>
        <taxon>Magnoliopsida</taxon>
        <taxon>eudicotyledons</taxon>
        <taxon>Gunneridae</taxon>
        <taxon>Pentapetalae</taxon>
        <taxon>asterids</taxon>
        <taxon>campanulids</taxon>
        <taxon>Asterales</taxon>
        <taxon>Asteraceae</taxon>
        <taxon>Asteroideae</taxon>
        <taxon>Heliantheae alliance</taxon>
        <taxon>Heliantheae</taxon>
        <taxon>Helianthus</taxon>
    </lineage>
</organism>
<dbReference type="Proteomes" id="UP000215914">
    <property type="component" value="Unassembled WGS sequence"/>
</dbReference>
<keyword evidence="1" id="KW-0812">Transmembrane</keyword>
<sequence>MLKPPDTCCDSIRSKNPIEHHISFIFINFCNLQTLKHVPIRFAQPSWIFLVFLIFHSVIVSIPIMF</sequence>
<protein>
    <submittedName>
        <fullName evidence="2">Uncharacterized protein</fullName>
    </submittedName>
</protein>
<reference evidence="2" key="1">
    <citation type="journal article" date="2017" name="Nature">
        <title>The sunflower genome provides insights into oil metabolism, flowering and Asterid evolution.</title>
        <authorList>
            <person name="Badouin H."/>
            <person name="Gouzy J."/>
            <person name="Grassa C.J."/>
            <person name="Murat F."/>
            <person name="Staton S.E."/>
            <person name="Cottret L."/>
            <person name="Lelandais-Briere C."/>
            <person name="Owens G.L."/>
            <person name="Carrere S."/>
            <person name="Mayjonade B."/>
            <person name="Legrand L."/>
            <person name="Gill N."/>
            <person name="Kane N.C."/>
            <person name="Bowers J.E."/>
            <person name="Hubner S."/>
            <person name="Bellec A."/>
            <person name="Berard A."/>
            <person name="Berges H."/>
            <person name="Blanchet N."/>
            <person name="Boniface M.C."/>
            <person name="Brunel D."/>
            <person name="Catrice O."/>
            <person name="Chaidir N."/>
            <person name="Claudel C."/>
            <person name="Donnadieu C."/>
            <person name="Faraut T."/>
            <person name="Fievet G."/>
            <person name="Helmstetter N."/>
            <person name="King M."/>
            <person name="Knapp S.J."/>
            <person name="Lai Z."/>
            <person name="Le Paslier M.C."/>
            <person name="Lippi Y."/>
            <person name="Lorenzon L."/>
            <person name="Mandel J.R."/>
            <person name="Marage G."/>
            <person name="Marchand G."/>
            <person name="Marquand E."/>
            <person name="Bret-Mestries E."/>
            <person name="Morien E."/>
            <person name="Nambeesan S."/>
            <person name="Nguyen T."/>
            <person name="Pegot-Espagnet P."/>
            <person name="Pouilly N."/>
            <person name="Raftis F."/>
            <person name="Sallet E."/>
            <person name="Schiex T."/>
            <person name="Thomas J."/>
            <person name="Vandecasteele C."/>
            <person name="Vares D."/>
            <person name="Vear F."/>
            <person name="Vautrin S."/>
            <person name="Crespi M."/>
            <person name="Mangin B."/>
            <person name="Burke J.M."/>
            <person name="Salse J."/>
            <person name="Munos S."/>
            <person name="Vincourt P."/>
            <person name="Rieseberg L.H."/>
            <person name="Langlade N.B."/>
        </authorList>
    </citation>
    <scope>NUCLEOTIDE SEQUENCE</scope>
    <source>
        <tissue evidence="2">Leaves</tissue>
    </source>
</reference>
<keyword evidence="3" id="KW-1185">Reference proteome</keyword>
<dbReference type="EMBL" id="MNCJ02000317">
    <property type="protein sequence ID" value="KAF5818575.1"/>
    <property type="molecule type" value="Genomic_DNA"/>
</dbReference>
<evidence type="ECO:0000313" key="3">
    <source>
        <dbReference type="Proteomes" id="UP000215914"/>
    </source>
</evidence>
<keyword evidence="1" id="KW-1133">Transmembrane helix</keyword>
<dbReference type="AlphaFoldDB" id="A0A9K3JQ67"/>
<evidence type="ECO:0000313" key="2">
    <source>
        <dbReference type="EMBL" id="KAF5818575.1"/>
    </source>
</evidence>
<name>A0A9K3JQ67_HELAN</name>
<dbReference type="Gramene" id="mRNA:HanXRQr2_Chr02g0066921">
    <property type="protein sequence ID" value="CDS:HanXRQr2_Chr02g0066921.1"/>
    <property type="gene ID" value="HanXRQr2_Chr02g0066921"/>
</dbReference>
<evidence type="ECO:0000256" key="1">
    <source>
        <dbReference type="SAM" id="Phobius"/>
    </source>
</evidence>
<comment type="caution">
    <text evidence="2">The sequence shown here is derived from an EMBL/GenBank/DDBJ whole genome shotgun (WGS) entry which is preliminary data.</text>
</comment>
<gene>
    <name evidence="2" type="ORF">HanXRQr2_Chr02g0066921</name>
</gene>